<organism evidence="1 2">
    <name type="scientific">Musa troglodytarum</name>
    <name type="common">fe'i banana</name>
    <dbReference type="NCBI Taxonomy" id="320322"/>
    <lineage>
        <taxon>Eukaryota</taxon>
        <taxon>Viridiplantae</taxon>
        <taxon>Streptophyta</taxon>
        <taxon>Embryophyta</taxon>
        <taxon>Tracheophyta</taxon>
        <taxon>Spermatophyta</taxon>
        <taxon>Magnoliopsida</taxon>
        <taxon>Liliopsida</taxon>
        <taxon>Zingiberales</taxon>
        <taxon>Musaceae</taxon>
        <taxon>Musa</taxon>
    </lineage>
</organism>
<accession>A0A9E7KKN4</accession>
<sequence length="74" mass="8715">MIAIFDCSYCCGTSHPARRACEQVAIVVHTRCRSYQRSRRHSFFFGRRHVSDDSQNAEHFRRRRLPHGLTVHSL</sequence>
<evidence type="ECO:0000313" key="2">
    <source>
        <dbReference type="Proteomes" id="UP001055439"/>
    </source>
</evidence>
<dbReference type="EMBL" id="CP097510">
    <property type="protein sequence ID" value="URE22342.1"/>
    <property type="molecule type" value="Genomic_DNA"/>
</dbReference>
<dbReference type="AlphaFoldDB" id="A0A9E7KKN4"/>
<gene>
    <name evidence="1" type="ORF">MUK42_34681</name>
</gene>
<keyword evidence="2" id="KW-1185">Reference proteome</keyword>
<dbReference type="Proteomes" id="UP001055439">
    <property type="component" value="Chromosome 8"/>
</dbReference>
<name>A0A9E7KKN4_9LILI</name>
<reference evidence="1" key="1">
    <citation type="submission" date="2022-05" db="EMBL/GenBank/DDBJ databases">
        <title>The Musa troglodytarum L. genome provides insights into the mechanism of non-climacteric behaviour and enrichment of carotenoids.</title>
        <authorList>
            <person name="Wang J."/>
        </authorList>
    </citation>
    <scope>NUCLEOTIDE SEQUENCE</scope>
    <source>
        <tissue evidence="1">Leaf</tissue>
    </source>
</reference>
<proteinExistence type="predicted"/>
<evidence type="ECO:0000313" key="1">
    <source>
        <dbReference type="EMBL" id="URE22342.1"/>
    </source>
</evidence>
<protein>
    <submittedName>
        <fullName evidence="1">Uncharacterized protein</fullName>
    </submittedName>
</protein>